<evidence type="ECO:0000259" key="3">
    <source>
        <dbReference type="Pfam" id="PF10671"/>
    </source>
</evidence>
<dbReference type="Proteomes" id="UP001296873">
    <property type="component" value="Unassembled WGS sequence"/>
</dbReference>
<sequence>MNTMSRKGALLAGVLALAVPAAQPASAGFERLTRLGEMAPMHAYDPQPVYGLQDAIQMAGLPGNVRFDEDGNPILTEDGYVKPEPKPVHDGSDGDAGVDPVGETAGAKGADDATGHAAGGGTDPMADEPMAEQTVDELPVEGAIPPEIWQADAGQTVQATLETWAGMAGWTVVWNSEHQYVLQAGATFEGGFEDASSDLIAAFARANPPIAGKLYGGNKVLVIQTPSAYAHQ</sequence>
<reference evidence="4 5" key="1">
    <citation type="journal article" date="2020" name="Microorganisms">
        <title>Osmotic Adaptation and Compatible Solute Biosynthesis of Phototrophic Bacteria as Revealed from Genome Analyses.</title>
        <authorList>
            <person name="Imhoff J.F."/>
            <person name="Rahn T."/>
            <person name="Kunzel S."/>
            <person name="Keller A."/>
            <person name="Neulinger S.C."/>
        </authorList>
    </citation>
    <scope>NUCLEOTIDE SEQUENCE [LARGE SCALE GENOMIC DNA]</scope>
    <source>
        <strain evidence="4 5">DSM 9895</strain>
    </source>
</reference>
<protein>
    <recommendedName>
        <fullName evidence="3">Toxin co-regulated pilus biosynthesis protein Q C-terminal domain-containing protein</fullName>
    </recommendedName>
</protein>
<evidence type="ECO:0000256" key="1">
    <source>
        <dbReference type="SAM" id="MobiDB-lite"/>
    </source>
</evidence>
<dbReference type="InterPro" id="IPR018927">
    <property type="entry name" value="Pilus_synth_Q_C"/>
</dbReference>
<keyword evidence="5" id="KW-1185">Reference proteome</keyword>
<feature type="domain" description="Toxin co-regulated pilus biosynthesis protein Q C-terminal" evidence="3">
    <location>
        <begin position="148"/>
        <end position="224"/>
    </location>
</feature>
<accession>A0ABS1DA65</accession>
<gene>
    <name evidence="4" type="ORF">CKO28_02460</name>
</gene>
<dbReference type="Gene3D" id="3.55.50.70">
    <property type="match status" value="1"/>
</dbReference>
<dbReference type="EMBL" id="NRRL01000003">
    <property type="protein sequence ID" value="MBK1666904.1"/>
    <property type="molecule type" value="Genomic_DNA"/>
</dbReference>
<comment type="caution">
    <text evidence="4">The sequence shown here is derived from an EMBL/GenBank/DDBJ whole genome shotgun (WGS) entry which is preliminary data.</text>
</comment>
<keyword evidence="2" id="KW-0732">Signal</keyword>
<dbReference type="RefSeq" id="WP_200338962.1">
    <property type="nucleotide sequence ID" value="NZ_NRRL01000003.1"/>
</dbReference>
<evidence type="ECO:0000313" key="5">
    <source>
        <dbReference type="Proteomes" id="UP001296873"/>
    </source>
</evidence>
<feature type="signal peptide" evidence="2">
    <location>
        <begin position="1"/>
        <end position="27"/>
    </location>
</feature>
<dbReference type="Pfam" id="PF10671">
    <property type="entry name" value="TcpQ"/>
    <property type="match status" value="1"/>
</dbReference>
<feature type="chain" id="PRO_5046150802" description="Toxin co-regulated pilus biosynthesis protein Q C-terminal domain-containing protein" evidence="2">
    <location>
        <begin position="28"/>
        <end position="232"/>
    </location>
</feature>
<organism evidence="4 5">
    <name type="scientific">Rhodovibrio sodomensis</name>
    <dbReference type="NCBI Taxonomy" id="1088"/>
    <lineage>
        <taxon>Bacteria</taxon>
        <taxon>Pseudomonadati</taxon>
        <taxon>Pseudomonadota</taxon>
        <taxon>Alphaproteobacteria</taxon>
        <taxon>Rhodospirillales</taxon>
        <taxon>Rhodovibrionaceae</taxon>
        <taxon>Rhodovibrio</taxon>
    </lineage>
</organism>
<feature type="compositionally biased region" description="Basic and acidic residues" evidence="1">
    <location>
        <begin position="79"/>
        <end position="92"/>
    </location>
</feature>
<name>A0ABS1DA65_9PROT</name>
<feature type="region of interest" description="Disordered" evidence="1">
    <location>
        <begin position="79"/>
        <end position="128"/>
    </location>
</feature>
<proteinExistence type="predicted"/>
<evidence type="ECO:0000313" key="4">
    <source>
        <dbReference type="EMBL" id="MBK1666904.1"/>
    </source>
</evidence>
<evidence type="ECO:0000256" key="2">
    <source>
        <dbReference type="SAM" id="SignalP"/>
    </source>
</evidence>